<protein>
    <submittedName>
        <fullName evidence="2">Helix-turn-helix protein</fullName>
    </submittedName>
</protein>
<dbReference type="RefSeq" id="WP_132191860.1">
    <property type="nucleotide sequence ID" value="NZ_SLWM01000012.1"/>
</dbReference>
<feature type="domain" description="HTH cro/C1-type" evidence="1">
    <location>
        <begin position="17"/>
        <end position="54"/>
    </location>
</feature>
<gene>
    <name evidence="2" type="ORF">EV644_11232</name>
</gene>
<dbReference type="Pfam" id="PF19054">
    <property type="entry name" value="DUF5753"/>
    <property type="match status" value="1"/>
</dbReference>
<evidence type="ECO:0000313" key="3">
    <source>
        <dbReference type="Proteomes" id="UP000295818"/>
    </source>
</evidence>
<accession>A0ABY2BF43</accession>
<dbReference type="Gene3D" id="1.10.260.40">
    <property type="entry name" value="lambda repressor-like DNA-binding domains"/>
    <property type="match status" value="1"/>
</dbReference>
<proteinExistence type="predicted"/>
<dbReference type="PROSITE" id="PS50943">
    <property type="entry name" value="HTH_CROC1"/>
    <property type="match status" value="1"/>
</dbReference>
<reference evidence="2 3" key="1">
    <citation type="journal article" date="2015" name="Stand. Genomic Sci.">
        <title>Genomic Encyclopedia of Bacterial and Archaeal Type Strains, Phase III: the genomes of soil and plant-associated and newly described type strains.</title>
        <authorList>
            <person name="Whitman W.B."/>
            <person name="Woyke T."/>
            <person name="Klenk H.P."/>
            <person name="Zhou Y."/>
            <person name="Lilburn T.G."/>
            <person name="Beck B.J."/>
            <person name="De Vos P."/>
            <person name="Vandamme P."/>
            <person name="Eisen J.A."/>
            <person name="Garrity G."/>
            <person name="Hugenholtz P."/>
            <person name="Kyrpides N.C."/>
        </authorList>
    </citation>
    <scope>NUCLEOTIDE SEQUENCE [LARGE SCALE GENOMIC DNA]</scope>
    <source>
        <strain evidence="2 3">VKM Ac-2538</strain>
    </source>
</reference>
<dbReference type="SMART" id="SM00530">
    <property type="entry name" value="HTH_XRE"/>
    <property type="match status" value="1"/>
</dbReference>
<dbReference type="InterPro" id="IPR010982">
    <property type="entry name" value="Lambda_DNA-bd_dom_sf"/>
</dbReference>
<keyword evidence="3" id="KW-1185">Reference proteome</keyword>
<dbReference type="InterPro" id="IPR043917">
    <property type="entry name" value="DUF5753"/>
</dbReference>
<organism evidence="2 3">
    <name type="scientific">Kribbella orskensis</name>
    <dbReference type="NCBI Taxonomy" id="2512216"/>
    <lineage>
        <taxon>Bacteria</taxon>
        <taxon>Bacillati</taxon>
        <taxon>Actinomycetota</taxon>
        <taxon>Actinomycetes</taxon>
        <taxon>Propionibacteriales</taxon>
        <taxon>Kribbellaceae</taxon>
        <taxon>Kribbella</taxon>
    </lineage>
</organism>
<evidence type="ECO:0000313" key="2">
    <source>
        <dbReference type="EMBL" id="TCO18292.1"/>
    </source>
</evidence>
<dbReference type="SUPFAM" id="SSF47413">
    <property type="entry name" value="lambda repressor-like DNA-binding domains"/>
    <property type="match status" value="1"/>
</dbReference>
<dbReference type="InterPro" id="IPR001387">
    <property type="entry name" value="Cro/C1-type_HTH"/>
</dbReference>
<dbReference type="CDD" id="cd00093">
    <property type="entry name" value="HTH_XRE"/>
    <property type="match status" value="1"/>
</dbReference>
<dbReference type="EMBL" id="SLWM01000012">
    <property type="protein sequence ID" value="TCO18292.1"/>
    <property type="molecule type" value="Genomic_DNA"/>
</dbReference>
<dbReference type="Pfam" id="PF13560">
    <property type="entry name" value="HTH_31"/>
    <property type="match status" value="1"/>
</dbReference>
<dbReference type="Proteomes" id="UP000295818">
    <property type="component" value="Unassembled WGS sequence"/>
</dbReference>
<evidence type="ECO:0000259" key="1">
    <source>
        <dbReference type="PROSITE" id="PS50943"/>
    </source>
</evidence>
<sequence>MADDAPLDKRRKLGRELKILRQRAGLTGPELAKLIGTTQTRVSRIENAVVKPKLADVQAWAALASLVGHERDALLKLAEEALTEVSEWQAVLKGSLAGRQRELMATDKVAREIRHFQPYLVPGPFQTADYARAAITGGNLTEAIDVEQAVLDRMERGRRILETSSPRYDAILMEAGIRWRPKGCPPGTRSSQWRKLIEFSAAEHIDIRIIPLDAELVVAPMIGFVMVTLIDPAEPQVVRMETPAAHMAFSGADQVAAFELVWSRMSDAALDPDESITLLRQLIRTEGKVND</sequence>
<name>A0ABY2BF43_9ACTN</name>
<comment type="caution">
    <text evidence="2">The sequence shown here is derived from an EMBL/GenBank/DDBJ whole genome shotgun (WGS) entry which is preliminary data.</text>
</comment>